<dbReference type="RefSeq" id="XP_004357296.1">
    <property type="nucleotide sequence ID" value="XM_004357240.1"/>
</dbReference>
<organism evidence="5 6">
    <name type="scientific">Cavenderia fasciculata</name>
    <name type="common">Slime mold</name>
    <name type="synonym">Dictyostelium fasciculatum</name>
    <dbReference type="NCBI Taxonomy" id="261658"/>
    <lineage>
        <taxon>Eukaryota</taxon>
        <taxon>Amoebozoa</taxon>
        <taxon>Evosea</taxon>
        <taxon>Eumycetozoa</taxon>
        <taxon>Dictyostelia</taxon>
        <taxon>Acytosteliales</taxon>
        <taxon>Cavenderiaceae</taxon>
        <taxon>Cavenderia</taxon>
    </lineage>
</organism>
<accession>F4PZS0</accession>
<dbReference type="SUPFAM" id="SSF53474">
    <property type="entry name" value="alpha/beta-Hydrolases"/>
    <property type="match status" value="1"/>
</dbReference>
<evidence type="ECO:0000256" key="3">
    <source>
        <dbReference type="ARBA" id="ARBA00022677"/>
    </source>
</evidence>
<evidence type="ECO:0008006" key="7">
    <source>
        <dbReference type="Google" id="ProtNLM"/>
    </source>
</evidence>
<comment type="similarity">
    <text evidence="2">Belongs to the AB hydrolase superfamily. LDAH family.</text>
</comment>
<keyword evidence="3" id="KW-0551">Lipid droplet</keyword>
<reference evidence="6" key="1">
    <citation type="journal article" date="2011" name="Genome Res.">
        <title>Phylogeny-wide analysis of social amoeba genomes highlights ancient origins for complex intercellular communication.</title>
        <authorList>
            <person name="Heidel A.J."/>
            <person name="Lawal H.M."/>
            <person name="Felder M."/>
            <person name="Schilde C."/>
            <person name="Helps N.R."/>
            <person name="Tunggal B."/>
            <person name="Rivero F."/>
            <person name="John U."/>
            <person name="Schleicher M."/>
            <person name="Eichinger L."/>
            <person name="Platzer M."/>
            <person name="Noegel A.A."/>
            <person name="Schaap P."/>
            <person name="Gloeckner G."/>
        </authorList>
    </citation>
    <scope>NUCLEOTIDE SEQUENCE [LARGE SCALE GENOMIC DNA]</scope>
    <source>
        <strain evidence="6">SH3</strain>
    </source>
</reference>
<dbReference type="KEGG" id="dfa:DFA_02573"/>
<evidence type="ECO:0000256" key="1">
    <source>
        <dbReference type="ARBA" id="ARBA00004502"/>
    </source>
</evidence>
<dbReference type="GO" id="GO:0019915">
    <property type="term" value="P:lipid storage"/>
    <property type="evidence" value="ECO:0007669"/>
    <property type="project" value="InterPro"/>
</dbReference>
<evidence type="ECO:0000256" key="4">
    <source>
        <dbReference type="ARBA" id="ARBA00022801"/>
    </source>
</evidence>
<proteinExistence type="inferred from homology"/>
<protein>
    <recommendedName>
        <fullName evidence="7">Lipid droplet-associated serine hydrolase</fullName>
    </recommendedName>
</protein>
<dbReference type="AlphaFoldDB" id="F4PZS0"/>
<dbReference type="Pfam" id="PF10230">
    <property type="entry name" value="LIDHydrolase"/>
    <property type="match status" value="1"/>
</dbReference>
<dbReference type="EMBL" id="GL883017">
    <property type="protein sequence ID" value="EGG18834.1"/>
    <property type="molecule type" value="Genomic_DNA"/>
</dbReference>
<dbReference type="OMA" id="WVPVSYY"/>
<dbReference type="GO" id="GO:0016298">
    <property type="term" value="F:lipase activity"/>
    <property type="evidence" value="ECO:0007669"/>
    <property type="project" value="InterPro"/>
</dbReference>
<keyword evidence="4" id="KW-0378">Hydrolase</keyword>
<dbReference type="Gene3D" id="3.40.50.1820">
    <property type="entry name" value="alpha/beta hydrolase"/>
    <property type="match status" value="1"/>
</dbReference>
<dbReference type="InterPro" id="IPR029058">
    <property type="entry name" value="AB_hydrolase_fold"/>
</dbReference>
<dbReference type="OrthoDB" id="448051at2759"/>
<dbReference type="InterPro" id="IPR019363">
    <property type="entry name" value="LDAH"/>
</dbReference>
<dbReference type="PANTHER" id="PTHR13390:SF0">
    <property type="entry name" value="LIPID DROPLET-ASSOCIATED HYDROLASE"/>
    <property type="match status" value="1"/>
</dbReference>
<sequence>MIPPTETEVTATPSSNNNNNIVIEETIQLHRDIKGHFETDILYTNSNNTNNDVKIVVVSGNPGIVGFYVEFIKQLYFKLDQKYDIVGVSHIGHCGKLNEQFTCEDQIEHKRIVLEYLVNTKYASQKNTVKFILIGHSVGSYISLKVLNRFKDQFTIIKQINLFPTFRNLYDGLSPFIKLAVQNWMRAPVASFLHYVPNFVKDTILGQVLPTDDMRVAVQHKINYWSALNILYMAYHETLDITKVDDECKQVFDNRMDDLLFIYGRTDPYTPLNFFQELKASYPNGSIELAAEGVPHAFVLSHSTTVAERVSNWIIDQLSSSS</sequence>
<gene>
    <name evidence="5" type="ORF">DFA_02573</name>
</gene>
<evidence type="ECO:0000256" key="2">
    <source>
        <dbReference type="ARBA" id="ARBA00008300"/>
    </source>
</evidence>
<keyword evidence="6" id="KW-1185">Reference proteome</keyword>
<dbReference type="PANTHER" id="PTHR13390">
    <property type="entry name" value="LIPASE"/>
    <property type="match status" value="1"/>
</dbReference>
<dbReference type="Proteomes" id="UP000007797">
    <property type="component" value="Unassembled WGS sequence"/>
</dbReference>
<evidence type="ECO:0000313" key="5">
    <source>
        <dbReference type="EMBL" id="EGG18834.1"/>
    </source>
</evidence>
<evidence type="ECO:0000313" key="6">
    <source>
        <dbReference type="Proteomes" id="UP000007797"/>
    </source>
</evidence>
<name>F4PZS0_CACFS</name>
<dbReference type="GO" id="GO:0005811">
    <property type="term" value="C:lipid droplet"/>
    <property type="evidence" value="ECO:0007669"/>
    <property type="project" value="UniProtKB-SubCell"/>
</dbReference>
<comment type="subcellular location">
    <subcellularLocation>
        <location evidence="1">Lipid droplet</location>
    </subcellularLocation>
</comment>
<dbReference type="GeneID" id="14870948"/>